<dbReference type="InterPro" id="IPR037004">
    <property type="entry name" value="Exonuc_VII_ssu_sf"/>
</dbReference>
<dbReference type="NCBIfam" id="TIGR01280">
    <property type="entry name" value="xseB"/>
    <property type="match status" value="1"/>
</dbReference>
<evidence type="ECO:0000256" key="5">
    <source>
        <dbReference type="ARBA" id="ARBA00022839"/>
    </source>
</evidence>
<dbReference type="GO" id="GO:0006308">
    <property type="term" value="P:DNA catabolic process"/>
    <property type="evidence" value="ECO:0007669"/>
    <property type="project" value="UniProtKB-UniRule"/>
</dbReference>
<evidence type="ECO:0000313" key="10">
    <source>
        <dbReference type="Proteomes" id="UP000186785"/>
    </source>
</evidence>
<dbReference type="Pfam" id="PF02609">
    <property type="entry name" value="Exonuc_VII_S"/>
    <property type="match status" value="1"/>
</dbReference>
<dbReference type="GO" id="GO:0009318">
    <property type="term" value="C:exodeoxyribonuclease VII complex"/>
    <property type="evidence" value="ECO:0007669"/>
    <property type="project" value="UniProtKB-UniRule"/>
</dbReference>
<comment type="function">
    <text evidence="6">Bidirectionally degrades single-stranded DNA into large acid-insoluble oligonucleotides, which are then degraded further into small acid-soluble oligonucleotides.</text>
</comment>
<dbReference type="Proteomes" id="UP000186785">
    <property type="component" value="Unassembled WGS sequence"/>
</dbReference>
<dbReference type="EMBL" id="MQSV01000006">
    <property type="protein sequence ID" value="OKL46206.1"/>
    <property type="molecule type" value="Genomic_DNA"/>
</dbReference>
<dbReference type="InterPro" id="IPR003761">
    <property type="entry name" value="Exonuc_VII_S"/>
</dbReference>
<evidence type="ECO:0000256" key="7">
    <source>
        <dbReference type="SAM" id="Coils"/>
    </source>
</evidence>
<keyword evidence="2 6" id="KW-0963">Cytoplasm</keyword>
<comment type="caution">
    <text evidence="9">The sequence shown here is derived from an EMBL/GenBank/DDBJ whole genome shotgun (WGS) entry which is preliminary data.</text>
</comment>
<keyword evidence="5 6" id="KW-0269">Exonuclease</keyword>
<keyword evidence="7" id="KW-0175">Coiled coil</keyword>
<evidence type="ECO:0000256" key="4">
    <source>
        <dbReference type="ARBA" id="ARBA00022801"/>
    </source>
</evidence>
<evidence type="ECO:0000256" key="3">
    <source>
        <dbReference type="ARBA" id="ARBA00022722"/>
    </source>
</evidence>
<evidence type="ECO:0000256" key="6">
    <source>
        <dbReference type="HAMAP-Rule" id="MF_00337"/>
    </source>
</evidence>
<dbReference type="NCBIfam" id="NF002139">
    <property type="entry name" value="PRK00977.1-3"/>
    <property type="match status" value="1"/>
</dbReference>
<dbReference type="Gene3D" id="1.10.287.1040">
    <property type="entry name" value="Exonuclease VII, small subunit"/>
    <property type="match status" value="1"/>
</dbReference>
<keyword evidence="10" id="KW-1185">Reference proteome</keyword>
<gene>
    <name evidence="6" type="primary">xseB</name>
    <name evidence="9" type="ORF">BSR29_08135</name>
</gene>
<dbReference type="EC" id="3.1.11.6" evidence="6"/>
<dbReference type="RefSeq" id="WP_073709801.1">
    <property type="nucleotide sequence ID" value="NZ_MQSV01000006.1"/>
</dbReference>
<reference evidence="9 10" key="1">
    <citation type="submission" date="2016-11" db="EMBL/GenBank/DDBJ databases">
        <title>Actinomyces gypaetusis sp. nov. isolated from the vulture Gypaetus barbatus in Qinghai Tibet Plateau China.</title>
        <authorList>
            <person name="Meng X."/>
        </authorList>
    </citation>
    <scope>NUCLEOTIDE SEQUENCE [LARGE SCALE GENOMIC DNA]</scope>
    <source>
        <strain evidence="9 10">VUL4_2</strain>
    </source>
</reference>
<dbReference type="SUPFAM" id="SSF116842">
    <property type="entry name" value="XseB-like"/>
    <property type="match status" value="1"/>
</dbReference>
<keyword evidence="3 6" id="KW-0540">Nuclease</keyword>
<dbReference type="HAMAP" id="MF_00337">
    <property type="entry name" value="Exonuc_7_S"/>
    <property type="match status" value="1"/>
</dbReference>
<organism evidence="9 10">
    <name type="scientific">Boudabousia liubingyangii</name>
    <dbReference type="NCBI Taxonomy" id="1921764"/>
    <lineage>
        <taxon>Bacteria</taxon>
        <taxon>Bacillati</taxon>
        <taxon>Actinomycetota</taxon>
        <taxon>Actinomycetes</taxon>
        <taxon>Actinomycetales</taxon>
        <taxon>Actinomycetaceae</taxon>
        <taxon>Boudabousia</taxon>
    </lineage>
</organism>
<comment type="similarity">
    <text evidence="1 6">Belongs to the XseB family.</text>
</comment>
<evidence type="ECO:0000256" key="1">
    <source>
        <dbReference type="ARBA" id="ARBA00009998"/>
    </source>
</evidence>
<comment type="subunit">
    <text evidence="6">Heterooligomer composed of large and small subunits.</text>
</comment>
<sequence length="86" mass="9784">MANLNPESNEAQSQDNVTKDLQNLSYEEARAELIETARQLESRDIELEAALKLWERGQELAKVCENILRDAQNRVQKAQDEAAKAE</sequence>
<feature type="region of interest" description="Disordered" evidence="8">
    <location>
        <begin position="1"/>
        <end position="22"/>
    </location>
</feature>
<dbReference type="OrthoDB" id="5244334at2"/>
<comment type="subcellular location">
    <subcellularLocation>
        <location evidence="6">Cytoplasm</location>
    </subcellularLocation>
</comment>
<evidence type="ECO:0000256" key="2">
    <source>
        <dbReference type="ARBA" id="ARBA00022490"/>
    </source>
</evidence>
<keyword evidence="4 6" id="KW-0378">Hydrolase</keyword>
<dbReference type="PANTHER" id="PTHR34137:SF1">
    <property type="entry name" value="EXODEOXYRIBONUCLEASE 7 SMALL SUBUNIT"/>
    <property type="match status" value="1"/>
</dbReference>
<dbReference type="GO" id="GO:0005829">
    <property type="term" value="C:cytosol"/>
    <property type="evidence" value="ECO:0007669"/>
    <property type="project" value="TreeGrafter"/>
</dbReference>
<proteinExistence type="inferred from homology"/>
<dbReference type="PANTHER" id="PTHR34137">
    <property type="entry name" value="EXODEOXYRIBONUCLEASE 7 SMALL SUBUNIT"/>
    <property type="match status" value="1"/>
</dbReference>
<feature type="coiled-coil region" evidence="7">
    <location>
        <begin position="23"/>
        <end position="81"/>
    </location>
</feature>
<dbReference type="STRING" id="1921764.BSR28_07430"/>
<dbReference type="GO" id="GO:0008855">
    <property type="term" value="F:exodeoxyribonuclease VII activity"/>
    <property type="evidence" value="ECO:0007669"/>
    <property type="project" value="UniProtKB-UniRule"/>
</dbReference>
<name>A0A1Q5PJU7_9ACTO</name>
<dbReference type="AlphaFoldDB" id="A0A1Q5PJU7"/>
<evidence type="ECO:0000256" key="8">
    <source>
        <dbReference type="SAM" id="MobiDB-lite"/>
    </source>
</evidence>
<protein>
    <recommendedName>
        <fullName evidence="6">Exodeoxyribonuclease 7 small subunit</fullName>
        <ecNumber evidence="6">3.1.11.6</ecNumber>
    </recommendedName>
    <alternativeName>
        <fullName evidence="6">Exodeoxyribonuclease VII small subunit</fullName>
        <shortName evidence="6">Exonuclease VII small subunit</shortName>
    </alternativeName>
</protein>
<accession>A0A1Q5PJU7</accession>
<evidence type="ECO:0000313" key="9">
    <source>
        <dbReference type="EMBL" id="OKL46206.1"/>
    </source>
</evidence>
<comment type="catalytic activity">
    <reaction evidence="6">
        <text>Exonucleolytic cleavage in either 5'- to 3'- or 3'- to 5'-direction to yield nucleoside 5'-phosphates.</text>
        <dbReference type="EC" id="3.1.11.6"/>
    </reaction>
</comment>